<gene>
    <name evidence="5" type="ORF">EYR41_004189</name>
</gene>
<dbReference type="AlphaFoldDB" id="A0A8H2E890"/>
<keyword evidence="2" id="KW-0677">Repeat</keyword>
<evidence type="ECO:0000313" key="6">
    <source>
        <dbReference type="Proteomes" id="UP000297595"/>
    </source>
</evidence>
<dbReference type="PROSITE" id="PS50082">
    <property type="entry name" value="WD_REPEATS_2"/>
    <property type="match status" value="2"/>
</dbReference>
<dbReference type="InterPro" id="IPR019775">
    <property type="entry name" value="WD40_repeat_CS"/>
</dbReference>
<dbReference type="Gene3D" id="2.130.10.10">
    <property type="entry name" value="YVTN repeat-like/Quinoprotein amine dehydrogenase"/>
    <property type="match status" value="2"/>
</dbReference>
<feature type="signal peptide" evidence="4">
    <location>
        <begin position="1"/>
        <end position="26"/>
    </location>
</feature>
<name>A0A8H2E890_ORBOL</name>
<feature type="chain" id="PRO_5034170652" description="Anaphase-promoting complex subunit 4 WD40 domain-containing protein" evidence="4">
    <location>
        <begin position="27"/>
        <end position="291"/>
    </location>
</feature>
<dbReference type="SMART" id="SM00320">
    <property type="entry name" value="WD40"/>
    <property type="match status" value="4"/>
</dbReference>
<feature type="repeat" description="WD" evidence="3">
    <location>
        <begin position="41"/>
        <end position="73"/>
    </location>
</feature>
<evidence type="ECO:0000313" key="5">
    <source>
        <dbReference type="EMBL" id="TGJ72282.1"/>
    </source>
</evidence>
<organism evidence="5 6">
    <name type="scientific">Orbilia oligospora</name>
    <name type="common">Nematode-trapping fungus</name>
    <name type="synonym">Arthrobotrys oligospora</name>
    <dbReference type="NCBI Taxonomy" id="2813651"/>
    <lineage>
        <taxon>Eukaryota</taxon>
        <taxon>Fungi</taxon>
        <taxon>Dikarya</taxon>
        <taxon>Ascomycota</taxon>
        <taxon>Pezizomycotina</taxon>
        <taxon>Orbiliomycetes</taxon>
        <taxon>Orbiliales</taxon>
        <taxon>Orbiliaceae</taxon>
        <taxon>Orbilia</taxon>
    </lineage>
</organism>
<dbReference type="PROSITE" id="PS00678">
    <property type="entry name" value="WD_REPEATS_1"/>
    <property type="match status" value="1"/>
</dbReference>
<dbReference type="InterPro" id="IPR001680">
    <property type="entry name" value="WD40_rpt"/>
</dbReference>
<evidence type="ECO:0000256" key="2">
    <source>
        <dbReference type="ARBA" id="ARBA00022737"/>
    </source>
</evidence>
<keyword evidence="1 3" id="KW-0853">WD repeat</keyword>
<dbReference type="Proteomes" id="UP000297595">
    <property type="component" value="Unassembled WGS sequence"/>
</dbReference>
<evidence type="ECO:0000256" key="1">
    <source>
        <dbReference type="ARBA" id="ARBA00022574"/>
    </source>
</evidence>
<dbReference type="SUPFAM" id="SSF50978">
    <property type="entry name" value="WD40 repeat-like"/>
    <property type="match status" value="1"/>
</dbReference>
<proteinExistence type="predicted"/>
<feature type="repeat" description="WD" evidence="3">
    <location>
        <begin position="83"/>
        <end position="107"/>
    </location>
</feature>
<dbReference type="PANTHER" id="PTHR19879">
    <property type="entry name" value="TRANSCRIPTION INITIATION FACTOR TFIID"/>
    <property type="match status" value="1"/>
</dbReference>
<dbReference type="Pfam" id="PF00400">
    <property type="entry name" value="WD40"/>
    <property type="match status" value="1"/>
</dbReference>
<comment type="caution">
    <text evidence="5">The sequence shown here is derived from an EMBL/GenBank/DDBJ whole genome shotgun (WGS) entry which is preliminary data.</text>
</comment>
<evidence type="ECO:0000256" key="3">
    <source>
        <dbReference type="PROSITE-ProRule" id="PRU00221"/>
    </source>
</evidence>
<reference evidence="5 6" key="1">
    <citation type="submission" date="2019-03" db="EMBL/GenBank/DDBJ databases">
        <title>Nematode-trapping fungi genome.</title>
        <authorList>
            <person name="Vidal-Diez De Ulzurrun G."/>
        </authorList>
    </citation>
    <scope>NUCLEOTIDE SEQUENCE [LARGE SCALE GENOMIC DNA]</scope>
    <source>
        <strain evidence="5 6">TWF154</strain>
    </source>
</reference>
<dbReference type="EMBL" id="SOZJ01000002">
    <property type="protein sequence ID" value="TGJ72282.1"/>
    <property type="molecule type" value="Genomic_DNA"/>
</dbReference>
<dbReference type="PANTHER" id="PTHR19879:SF9">
    <property type="entry name" value="TRANSCRIPTION INITIATION FACTOR TFIID SUBUNIT 5"/>
    <property type="match status" value="1"/>
</dbReference>
<accession>A0A8H2E890</accession>
<evidence type="ECO:0008006" key="7">
    <source>
        <dbReference type="Google" id="ProtNLM"/>
    </source>
</evidence>
<keyword evidence="4" id="KW-0732">Signal</keyword>
<protein>
    <recommendedName>
        <fullName evidence="7">Anaphase-promoting complex subunit 4 WD40 domain-containing protein</fullName>
    </recommendedName>
</protein>
<evidence type="ECO:0000256" key="4">
    <source>
        <dbReference type="SAM" id="SignalP"/>
    </source>
</evidence>
<sequence length="291" mass="32492">MVFSPDGKHLVLGFSDLVMLWSVTAGEQVRISPKQSRDYCSMALSPGGRELALGTSDGKIELWDMTTRQMIKILCDLSSDIRVSAIAYSPDGKVLASASDSTIRLWDAVIEQRASSNVSPLRNWEMQLGLREKTAKLWRGIAIRKNPAKRLNEQYWSASEVVLSPNGEQVAVKEVPNRYTITVWDMREGQPVQEVKVLDVNSHPGEPGGEISGLAFSFDCKQLASAIGTRRRGSRQIELWDITTGQKIKHICDSRLNATVITFSPNGERLALATHTGTRTFKFWTWRQARS</sequence>
<dbReference type="InterPro" id="IPR036322">
    <property type="entry name" value="WD40_repeat_dom_sf"/>
</dbReference>
<dbReference type="InterPro" id="IPR015943">
    <property type="entry name" value="WD40/YVTN_repeat-like_dom_sf"/>
</dbReference>